<comment type="subcellular location">
    <subcellularLocation>
        <location evidence="2 14">Mitochondrion inner membrane</location>
        <topology evidence="2 14">Single-pass membrane protein</topology>
    </subcellularLocation>
</comment>
<dbReference type="Pfam" id="PF03031">
    <property type="entry name" value="NIF"/>
    <property type="match status" value="1"/>
</dbReference>
<accession>A0A087TNQ6</accession>
<keyword evidence="7 14" id="KW-0653">Protein transport</keyword>
<evidence type="ECO:0000256" key="7">
    <source>
        <dbReference type="ARBA" id="ARBA00022927"/>
    </source>
</evidence>
<comment type="similarity">
    <text evidence="3 14">Belongs to the TIM50 family.</text>
</comment>
<feature type="domain" description="FCP1 homology" evidence="16">
    <location>
        <begin position="25"/>
        <end position="169"/>
    </location>
</feature>
<evidence type="ECO:0000259" key="16">
    <source>
        <dbReference type="PROSITE" id="PS50969"/>
    </source>
</evidence>
<dbReference type="InterPro" id="IPR004274">
    <property type="entry name" value="FCP1_dom"/>
</dbReference>
<dbReference type="SUPFAM" id="SSF56784">
    <property type="entry name" value="HAD-like"/>
    <property type="match status" value="1"/>
</dbReference>
<dbReference type="CDD" id="cd07521">
    <property type="entry name" value="HAD_FCP1-like"/>
    <property type="match status" value="1"/>
</dbReference>
<gene>
    <name evidence="17" type="ORF">X975_07591</name>
</gene>
<feature type="region of interest" description="Disordered" evidence="15">
    <location>
        <begin position="205"/>
        <end position="231"/>
    </location>
</feature>
<dbReference type="GO" id="GO:0015031">
    <property type="term" value="P:protein transport"/>
    <property type="evidence" value="ECO:0007669"/>
    <property type="project" value="UniProtKB-KW"/>
</dbReference>
<keyword evidence="8 14" id="KW-0809">Transit peptide</keyword>
<keyword evidence="11 14" id="KW-0496">Mitochondrion</keyword>
<evidence type="ECO:0000313" key="18">
    <source>
        <dbReference type="Proteomes" id="UP000054359"/>
    </source>
</evidence>
<evidence type="ECO:0000256" key="4">
    <source>
        <dbReference type="ARBA" id="ARBA00022448"/>
    </source>
</evidence>
<keyword evidence="10 14" id="KW-0811">Translocation</keyword>
<keyword evidence="9" id="KW-1133">Transmembrane helix</keyword>
<feature type="non-terminal residue" evidence="17">
    <location>
        <position position="231"/>
    </location>
</feature>
<keyword evidence="12" id="KW-0472">Membrane</keyword>
<dbReference type="FunFam" id="3.40.50.1000:FF:000019">
    <property type="entry name" value="Mitochondrial import inner membrane translocase subunit TIM50"/>
    <property type="match status" value="1"/>
</dbReference>
<evidence type="ECO:0000256" key="12">
    <source>
        <dbReference type="ARBA" id="ARBA00023136"/>
    </source>
</evidence>
<dbReference type="PANTHER" id="PTHR12210">
    <property type="entry name" value="DULLARD PROTEIN PHOSPHATASE"/>
    <property type="match status" value="1"/>
</dbReference>
<dbReference type="STRING" id="407821.A0A087TNQ6"/>
<evidence type="ECO:0000256" key="10">
    <source>
        <dbReference type="ARBA" id="ARBA00023010"/>
    </source>
</evidence>
<organism evidence="17 18">
    <name type="scientific">Stegodyphus mimosarum</name>
    <name type="common">African social velvet spider</name>
    <dbReference type="NCBI Taxonomy" id="407821"/>
    <lineage>
        <taxon>Eukaryota</taxon>
        <taxon>Metazoa</taxon>
        <taxon>Ecdysozoa</taxon>
        <taxon>Arthropoda</taxon>
        <taxon>Chelicerata</taxon>
        <taxon>Arachnida</taxon>
        <taxon>Araneae</taxon>
        <taxon>Araneomorphae</taxon>
        <taxon>Entelegynae</taxon>
        <taxon>Eresoidea</taxon>
        <taxon>Eresidae</taxon>
        <taxon>Stegodyphus</taxon>
    </lineage>
</organism>
<evidence type="ECO:0000256" key="3">
    <source>
        <dbReference type="ARBA" id="ARBA00006344"/>
    </source>
</evidence>
<evidence type="ECO:0000256" key="14">
    <source>
        <dbReference type="RuleBase" id="RU365079"/>
    </source>
</evidence>
<evidence type="ECO:0000256" key="5">
    <source>
        <dbReference type="ARBA" id="ARBA00022692"/>
    </source>
</evidence>
<keyword evidence="6" id="KW-0999">Mitochondrion inner membrane</keyword>
<feature type="compositionally biased region" description="Polar residues" evidence="15">
    <location>
        <begin position="217"/>
        <end position="231"/>
    </location>
</feature>
<evidence type="ECO:0000256" key="13">
    <source>
        <dbReference type="ARBA" id="ARBA00061911"/>
    </source>
</evidence>
<evidence type="ECO:0000256" key="1">
    <source>
        <dbReference type="ARBA" id="ARBA00002959"/>
    </source>
</evidence>
<dbReference type="InterPro" id="IPR050365">
    <property type="entry name" value="TIM50"/>
</dbReference>
<evidence type="ECO:0000256" key="8">
    <source>
        <dbReference type="ARBA" id="ARBA00022946"/>
    </source>
</evidence>
<comment type="subunit">
    <text evidence="13">Component of the TIM23 complex at least composed of Tim23, Tim17 (Tim17a1, Tim17a2 or Tim17b1) and a Tim50.</text>
</comment>
<dbReference type="InterPro" id="IPR036412">
    <property type="entry name" value="HAD-like_sf"/>
</dbReference>
<dbReference type="GO" id="GO:0005744">
    <property type="term" value="C:TIM23 mitochondrial import inner membrane translocase complex"/>
    <property type="evidence" value="ECO:0007669"/>
    <property type="project" value="UniProtKB-UniRule"/>
</dbReference>
<evidence type="ECO:0000256" key="15">
    <source>
        <dbReference type="SAM" id="MobiDB-lite"/>
    </source>
</evidence>
<dbReference type="OMA" id="MEMYVGP"/>
<dbReference type="OrthoDB" id="287041at2759"/>
<dbReference type="EMBL" id="KK116084">
    <property type="protein sequence ID" value="KFM66745.1"/>
    <property type="molecule type" value="Genomic_DNA"/>
</dbReference>
<keyword evidence="4 14" id="KW-0813">Transport</keyword>
<comment type="function">
    <text evidence="1 14">Essential component of the TIM23 complex, a complex that mediates the translocation of transit peptide-containing proteins across the mitochondrial inner membrane.</text>
</comment>
<dbReference type="Gene3D" id="3.40.50.1000">
    <property type="entry name" value="HAD superfamily/HAD-like"/>
    <property type="match status" value="1"/>
</dbReference>
<dbReference type="AlphaFoldDB" id="A0A087TNQ6"/>
<name>A0A087TNQ6_STEMI</name>
<dbReference type="Proteomes" id="UP000054359">
    <property type="component" value="Unassembled WGS sequence"/>
</dbReference>
<dbReference type="SMART" id="SM00577">
    <property type="entry name" value="CPDc"/>
    <property type="match status" value="1"/>
</dbReference>
<evidence type="ECO:0000256" key="9">
    <source>
        <dbReference type="ARBA" id="ARBA00022989"/>
    </source>
</evidence>
<reference evidence="17 18" key="1">
    <citation type="submission" date="2013-11" db="EMBL/GenBank/DDBJ databases">
        <title>Genome sequencing of Stegodyphus mimosarum.</title>
        <authorList>
            <person name="Bechsgaard J."/>
        </authorList>
    </citation>
    <scope>NUCLEOTIDE SEQUENCE [LARGE SCALE GENOMIC DNA]</scope>
</reference>
<protein>
    <recommendedName>
        <fullName evidence="14">Mitochondrial import inner membrane translocase subunit TIM50</fullName>
    </recommendedName>
</protein>
<feature type="compositionally biased region" description="Basic and acidic residues" evidence="15">
    <location>
        <begin position="205"/>
        <end position="215"/>
    </location>
</feature>
<sequence>MMYYNKLIKEPSREKLLPEPLTDPYYQPPYTLALELTGVLVHPDWTYQTGWRFKKRPGVDYFLQQAGPPLFEIVIYTSEQGFTAFPIIDSLDPNGYIMYRLFRDATRYMDGHHLKDLSCLNRDLSKVIFVDWNEKSFKLQPRNALHLKRWTGNDDDKTLYDLANLLRAIATSGVEDVRTVLDYYSQFDDPIQVFKDNQRKLQEEEEKRALEERNKKSSLAGTWSSNLLRRR</sequence>
<keyword evidence="5" id="KW-0812">Transmembrane</keyword>
<evidence type="ECO:0000256" key="6">
    <source>
        <dbReference type="ARBA" id="ARBA00022792"/>
    </source>
</evidence>
<evidence type="ECO:0000256" key="11">
    <source>
        <dbReference type="ARBA" id="ARBA00023128"/>
    </source>
</evidence>
<evidence type="ECO:0000313" key="17">
    <source>
        <dbReference type="EMBL" id="KFM66745.1"/>
    </source>
</evidence>
<dbReference type="InterPro" id="IPR023214">
    <property type="entry name" value="HAD_sf"/>
</dbReference>
<evidence type="ECO:0000256" key="2">
    <source>
        <dbReference type="ARBA" id="ARBA00004434"/>
    </source>
</evidence>
<proteinExistence type="inferred from homology"/>
<dbReference type="PROSITE" id="PS50969">
    <property type="entry name" value="FCP1"/>
    <property type="match status" value="1"/>
</dbReference>
<keyword evidence="18" id="KW-1185">Reference proteome</keyword>